<gene>
    <name evidence="1" type="ORF">MAGR_15750</name>
</gene>
<evidence type="ECO:0008006" key="3">
    <source>
        <dbReference type="Google" id="ProtNLM"/>
    </source>
</evidence>
<name>A0A7I9VXG4_MYCAG</name>
<evidence type="ECO:0000313" key="1">
    <source>
        <dbReference type="EMBL" id="GFG50134.1"/>
    </source>
</evidence>
<organism evidence="1 2">
    <name type="scientific">Mycolicibacterium agri</name>
    <name type="common">Mycobacterium agri</name>
    <dbReference type="NCBI Taxonomy" id="36811"/>
    <lineage>
        <taxon>Bacteria</taxon>
        <taxon>Bacillati</taxon>
        <taxon>Actinomycetota</taxon>
        <taxon>Actinomycetes</taxon>
        <taxon>Mycobacteriales</taxon>
        <taxon>Mycobacteriaceae</taxon>
        <taxon>Mycolicibacterium</taxon>
    </lineage>
</organism>
<dbReference type="Proteomes" id="UP000465302">
    <property type="component" value="Unassembled WGS sequence"/>
</dbReference>
<proteinExistence type="predicted"/>
<evidence type="ECO:0000313" key="2">
    <source>
        <dbReference type="Proteomes" id="UP000465302"/>
    </source>
</evidence>
<dbReference type="EMBL" id="BLKS01000001">
    <property type="protein sequence ID" value="GFG50134.1"/>
    <property type="molecule type" value="Genomic_DNA"/>
</dbReference>
<accession>A0A7I9VXG4</accession>
<protein>
    <recommendedName>
        <fullName evidence="3">Transposase IS30-like HTH domain-containing protein</fullName>
    </recommendedName>
</protein>
<comment type="caution">
    <text evidence="1">The sequence shown here is derived from an EMBL/GenBank/DDBJ whole genome shotgun (WGS) entry which is preliminary data.</text>
</comment>
<reference evidence="1 2" key="1">
    <citation type="journal article" date="2019" name="Emerg. Microbes Infect.">
        <title>Comprehensive subspecies identification of 175 nontuberculous mycobacteria species based on 7547 genomic profiles.</title>
        <authorList>
            <person name="Matsumoto Y."/>
            <person name="Kinjo T."/>
            <person name="Motooka D."/>
            <person name="Nabeya D."/>
            <person name="Jung N."/>
            <person name="Uechi K."/>
            <person name="Horii T."/>
            <person name="Iida T."/>
            <person name="Fujita J."/>
            <person name="Nakamura S."/>
        </authorList>
    </citation>
    <scope>NUCLEOTIDE SEQUENCE [LARGE SCALE GENOMIC DNA]</scope>
    <source>
        <strain evidence="1 2">JCM 6377</strain>
    </source>
</reference>
<dbReference type="AlphaFoldDB" id="A0A7I9VXG4"/>
<dbReference type="Gene3D" id="1.10.10.60">
    <property type="entry name" value="Homeodomain-like"/>
    <property type="match status" value="2"/>
</dbReference>
<sequence length="150" mass="16693">MVLREALSSTDTALAKLARSGLDGVAGGADPEYLQVDRGDRKRYRMNRRLSPAEQTQLVEEYRGGRSTYELAHQFRIHRRTVVTHLERHGVPVRPQLKMTPTVVEQAKRLYADGHSLAAIGDDLGVDATTVLNALKKAGVNLRDTHGRPR</sequence>